<dbReference type="eggNOG" id="COG4905">
    <property type="taxonomic scope" value="Bacteria"/>
</dbReference>
<protein>
    <submittedName>
        <fullName evidence="2">Predicted membrane protein</fullName>
    </submittedName>
</protein>
<sequence length="166" mass="19249">MKYLKNKIIHFLIFGGIYMDVEVLARAHGQQLVGYEGIKPLSLMGFTSLWMFLVGGLCGVIIGGLNDRPGYYNLKMWKQVLIGGTTITLVELFSGIFFNLYLGLHLWDYSKDRFNFMGQIELKNCIWWYVLPILIIWLDDVLSCYFYGDDRPPSLIMYLVKLVTLR</sequence>
<gene>
    <name evidence="2" type="ordered locus">CA_C2603</name>
</gene>
<accession>Q97FX2</accession>
<dbReference type="DNASU" id="1118786"/>
<dbReference type="InterPro" id="IPR010540">
    <property type="entry name" value="CmpB_TMEM229"/>
</dbReference>
<organism evidence="2 3">
    <name type="scientific">Clostridium acetobutylicum (strain ATCC 824 / DSM 792 / JCM 1419 / IAM 19013 / LMG 5710 / NBRC 13948 / NRRL B-527 / VKM B-1787 / 2291 / W)</name>
    <dbReference type="NCBI Taxonomy" id="272562"/>
    <lineage>
        <taxon>Bacteria</taxon>
        <taxon>Bacillati</taxon>
        <taxon>Bacillota</taxon>
        <taxon>Clostridia</taxon>
        <taxon>Eubacteriales</taxon>
        <taxon>Clostridiaceae</taxon>
        <taxon>Clostridium</taxon>
    </lineage>
</organism>
<name>Q97FX2_CLOAB</name>
<evidence type="ECO:0000313" key="3">
    <source>
        <dbReference type="Proteomes" id="UP000000814"/>
    </source>
</evidence>
<dbReference type="PIR" id="D97220">
    <property type="entry name" value="D97220"/>
</dbReference>
<dbReference type="OrthoDB" id="1752779at2"/>
<reference evidence="2 3" key="1">
    <citation type="journal article" date="2001" name="J. Bacteriol.">
        <title>Genome sequence and comparative analysis of the solvent-producing bacterium Clostridium acetobutylicum.</title>
        <authorList>
            <person name="Nolling J."/>
            <person name="Breton G."/>
            <person name="Omelchenko M.V."/>
            <person name="Makarova K.S."/>
            <person name="Zeng Q."/>
            <person name="Gibson R."/>
            <person name="Lee H.M."/>
            <person name="Dubois J."/>
            <person name="Qiu D."/>
            <person name="Hitti J."/>
            <person name="Wolf Y.I."/>
            <person name="Tatusov R.L."/>
            <person name="Sabathe F."/>
            <person name="Doucette-Stamm L."/>
            <person name="Soucaille P."/>
            <person name="Daly M.J."/>
            <person name="Bennett G.N."/>
            <person name="Koonin E.V."/>
            <person name="Smith D.R."/>
        </authorList>
    </citation>
    <scope>NUCLEOTIDE SEQUENCE [LARGE SCALE GENOMIC DNA]</scope>
    <source>
        <strain evidence="3">ATCC 824 / DSM 792 / JCM 1419 / LMG 5710 / VKM B-1787</strain>
    </source>
</reference>
<feature type="transmembrane region" description="Helical" evidence="1">
    <location>
        <begin position="86"/>
        <end position="106"/>
    </location>
</feature>
<dbReference type="HOGENOM" id="CLU_123238_0_0_9"/>
<dbReference type="KEGG" id="cac:CA_C2603"/>
<dbReference type="PATRIC" id="fig|272562.8.peg.2792"/>
<keyword evidence="3" id="KW-1185">Reference proteome</keyword>
<dbReference type="Pfam" id="PF06541">
    <property type="entry name" value="ABC_trans_CmpB"/>
    <property type="match status" value="1"/>
</dbReference>
<dbReference type="Proteomes" id="UP000000814">
    <property type="component" value="Chromosome"/>
</dbReference>
<evidence type="ECO:0000313" key="2">
    <source>
        <dbReference type="EMBL" id="AAK80551.1"/>
    </source>
</evidence>
<dbReference type="AlphaFoldDB" id="Q97FX2"/>
<keyword evidence="1" id="KW-0472">Membrane</keyword>
<evidence type="ECO:0000256" key="1">
    <source>
        <dbReference type="SAM" id="Phobius"/>
    </source>
</evidence>
<proteinExistence type="predicted"/>
<feature type="transmembrane region" description="Helical" evidence="1">
    <location>
        <begin position="126"/>
        <end position="148"/>
    </location>
</feature>
<feature type="transmembrane region" description="Helical" evidence="1">
    <location>
        <begin position="43"/>
        <end position="65"/>
    </location>
</feature>
<dbReference type="STRING" id="272562.CA_C2603"/>
<keyword evidence="1" id="KW-1133">Transmembrane helix</keyword>
<keyword evidence="1" id="KW-0812">Transmembrane</keyword>
<dbReference type="EMBL" id="AE001437">
    <property type="protein sequence ID" value="AAK80551.1"/>
    <property type="molecule type" value="Genomic_DNA"/>
</dbReference>